<dbReference type="RefSeq" id="WP_012580962.1">
    <property type="nucleotide sequence ID" value="NC_017537.1"/>
</dbReference>
<keyword evidence="1" id="KW-1133">Transmembrane helix</keyword>
<keyword evidence="1" id="KW-0812">Transmembrane</keyword>
<feature type="transmembrane region" description="Helical" evidence="1">
    <location>
        <begin position="6"/>
        <end position="24"/>
    </location>
</feature>
<reference evidence="2 3" key="1">
    <citation type="journal article" date="2011" name="J. Bacteriol.">
        <title>Genome sequence of the nonpathogenic Listeria monocytogenes serovar 4a strain M7.</title>
        <authorList>
            <person name="Chen J."/>
            <person name="Xia Y."/>
            <person name="Cheng C."/>
            <person name="Fang C."/>
            <person name="Shan Y."/>
            <person name="Jin G."/>
            <person name="Fang W."/>
        </authorList>
    </citation>
    <scope>NUCLEOTIDE SEQUENCE [LARGE SCALE GENOMIC DNA]</scope>
    <source>
        <strain evidence="2 3">M7</strain>
    </source>
</reference>
<dbReference type="AlphaFoldDB" id="A0A0E0UXW2"/>
<dbReference type="KEGG" id="lmq:LMM7_2181"/>
<gene>
    <name evidence="2" type="ordered locus">LMM7_2181</name>
</gene>
<keyword evidence="1" id="KW-0472">Membrane</keyword>
<evidence type="ECO:0000313" key="2">
    <source>
        <dbReference type="EMBL" id="AEH93186.1"/>
    </source>
</evidence>
<sequence length="207" mass="23969">MVFILTCIGIIIVSYSLYLLYKIFKNRTIKFSIKQLVLSLCILIIGIWIFPSMSNSEAGSWYSEKFFPAYSSSVYELENSRDSVAAYVTYLGMVENENYDDNFFASVNKTDIATHEDNLKSELISLKKSKQSLEEIKAPWYLSDPYFKGGNKIINNQIEILKIQIKDIKSYLKQGPDNIEKSYKRSGEIEEIQKKIDSLILEYKFHS</sequence>
<dbReference type="Proteomes" id="UP000000486">
    <property type="component" value="Chromosome"/>
</dbReference>
<name>A0A0E0UXW2_LISMM</name>
<dbReference type="PATRIC" id="fig|1030009.3.peg.2167"/>
<organism evidence="2 3">
    <name type="scientific">Listeria monocytogenes serotype 4a (strain M7)</name>
    <dbReference type="NCBI Taxonomy" id="1030009"/>
    <lineage>
        <taxon>Bacteria</taxon>
        <taxon>Bacillati</taxon>
        <taxon>Bacillota</taxon>
        <taxon>Bacilli</taxon>
        <taxon>Bacillales</taxon>
        <taxon>Listeriaceae</taxon>
        <taxon>Listeria</taxon>
    </lineage>
</organism>
<feature type="transmembrane region" description="Helical" evidence="1">
    <location>
        <begin position="36"/>
        <end position="53"/>
    </location>
</feature>
<proteinExistence type="predicted"/>
<accession>A0A0E0UXW2</accession>
<evidence type="ECO:0000313" key="3">
    <source>
        <dbReference type="Proteomes" id="UP000000486"/>
    </source>
</evidence>
<dbReference type="EMBL" id="CP002816">
    <property type="protein sequence ID" value="AEH93186.1"/>
    <property type="molecule type" value="Genomic_DNA"/>
</dbReference>
<evidence type="ECO:0000256" key="1">
    <source>
        <dbReference type="SAM" id="Phobius"/>
    </source>
</evidence>
<protein>
    <submittedName>
        <fullName evidence="2">Uncharacterized protein</fullName>
    </submittedName>
</protein>
<dbReference type="HOGENOM" id="CLU_1287171_0_0_9"/>